<dbReference type="PANTHER" id="PTHR21137">
    <property type="entry name" value="ODORANT RECEPTOR"/>
    <property type="match status" value="1"/>
</dbReference>
<organism evidence="11 12">
    <name type="scientific">Rhynchophorus ferrugineus</name>
    <name type="common">Red palm weevil</name>
    <name type="synonym">Curculio ferrugineus</name>
    <dbReference type="NCBI Taxonomy" id="354439"/>
    <lineage>
        <taxon>Eukaryota</taxon>
        <taxon>Metazoa</taxon>
        <taxon>Ecdysozoa</taxon>
        <taxon>Arthropoda</taxon>
        <taxon>Hexapoda</taxon>
        <taxon>Insecta</taxon>
        <taxon>Pterygota</taxon>
        <taxon>Neoptera</taxon>
        <taxon>Endopterygota</taxon>
        <taxon>Coleoptera</taxon>
        <taxon>Polyphaga</taxon>
        <taxon>Cucujiformia</taxon>
        <taxon>Curculionidae</taxon>
        <taxon>Dryophthorinae</taxon>
        <taxon>Rhynchophorus</taxon>
    </lineage>
</organism>
<reference evidence="11" key="1">
    <citation type="submission" date="2020-08" db="EMBL/GenBank/DDBJ databases">
        <title>Genome sequencing and assembly of the red palm weevil Rhynchophorus ferrugineus.</title>
        <authorList>
            <person name="Dias G.B."/>
            <person name="Bergman C.M."/>
            <person name="Manee M."/>
        </authorList>
    </citation>
    <scope>NUCLEOTIDE SEQUENCE</scope>
    <source>
        <strain evidence="11">AA-2017</strain>
        <tissue evidence="11">Whole larva</tissue>
    </source>
</reference>
<dbReference type="GO" id="GO:0007165">
    <property type="term" value="P:signal transduction"/>
    <property type="evidence" value="ECO:0007669"/>
    <property type="project" value="UniProtKB-KW"/>
</dbReference>
<sequence>MSNNSKSDFFDFLRKISIPFLLIPPKKYVLRRIYYVLVVPHFTLLGLIPVSELIEITIVGTGNFSTDMLVFGILMMHSMGLMRLLASFILQNRHEPIVTSIRKWRLDIRLFSYSNLLNISKRKLAVSINRHPISKYKEDKMEEAKRLCVKLFMYLLFYVILNISMTYTLNYQRPVYEKFNGRLNRTSLYRDYAYSLYYPFDTSISDGYYLIGFVYQPYSFFFLMSSFMCVHMFGVGSCIYLKCKADITGYAFKYVDRNIDYKQCYKDVIMLKKIRIVNCINELQDIYECAYHVNKVVSIQMLFQMFFVGMILCSVAYRVESVKSAGELFYLTSMAGVSLLICYFACWYSQEFTLQVGDISNRIQDLDWLSYPHSLRKTLVFLMMRLQKPFWFTLAEWTPSDTGAVFVLVKTSYSFYTLIKNTGSTIKTG</sequence>
<keyword evidence="4 10" id="KW-0812">Transmembrane</keyword>
<comment type="similarity">
    <text evidence="10">Belongs to the insect chemoreceptor superfamily. Heteromeric odorant receptor channel (TC 1.A.69) family.</text>
</comment>
<keyword evidence="2" id="KW-1003">Cell membrane</keyword>
<feature type="transmembrane region" description="Helical" evidence="10">
    <location>
        <begin position="147"/>
        <end position="169"/>
    </location>
</feature>
<feature type="transmembrane region" description="Helical" evidence="10">
    <location>
        <begin position="218"/>
        <end position="241"/>
    </location>
</feature>
<evidence type="ECO:0000256" key="5">
    <source>
        <dbReference type="ARBA" id="ARBA00022725"/>
    </source>
</evidence>
<keyword evidence="12" id="KW-1185">Reference proteome</keyword>
<dbReference type="InterPro" id="IPR004117">
    <property type="entry name" value="7tm6_olfct_rcpt"/>
</dbReference>
<comment type="caution">
    <text evidence="11">The sequence shown here is derived from an EMBL/GenBank/DDBJ whole genome shotgun (WGS) entry which is preliminary data.</text>
</comment>
<evidence type="ECO:0000256" key="7">
    <source>
        <dbReference type="ARBA" id="ARBA00023136"/>
    </source>
</evidence>
<keyword evidence="9 10" id="KW-0807">Transducer</keyword>
<keyword evidence="5 10" id="KW-0552">Olfaction</keyword>
<evidence type="ECO:0000256" key="1">
    <source>
        <dbReference type="ARBA" id="ARBA00004651"/>
    </source>
</evidence>
<keyword evidence="8 10" id="KW-0675">Receptor</keyword>
<evidence type="ECO:0000256" key="2">
    <source>
        <dbReference type="ARBA" id="ARBA00022475"/>
    </source>
</evidence>
<comment type="caution">
    <text evidence="10">Lacks conserved residue(s) required for the propagation of feature annotation.</text>
</comment>
<gene>
    <name evidence="11" type="ORF">GWI33_020481</name>
</gene>
<dbReference type="PANTHER" id="PTHR21137:SF35">
    <property type="entry name" value="ODORANT RECEPTOR 19A-RELATED"/>
    <property type="match status" value="1"/>
</dbReference>
<evidence type="ECO:0000256" key="6">
    <source>
        <dbReference type="ARBA" id="ARBA00022989"/>
    </source>
</evidence>
<evidence type="ECO:0000256" key="10">
    <source>
        <dbReference type="RuleBase" id="RU351113"/>
    </source>
</evidence>
<feature type="transmembrane region" description="Helical" evidence="10">
    <location>
        <begin position="329"/>
        <end position="348"/>
    </location>
</feature>
<feature type="transmembrane region" description="Helical" evidence="10">
    <location>
        <begin position="33"/>
        <end position="50"/>
    </location>
</feature>
<dbReference type="GO" id="GO:0005549">
    <property type="term" value="F:odorant binding"/>
    <property type="evidence" value="ECO:0007669"/>
    <property type="project" value="InterPro"/>
</dbReference>
<comment type="subcellular location">
    <subcellularLocation>
        <location evidence="1 10">Cell membrane</location>
        <topology evidence="1 10">Multi-pass membrane protein</topology>
    </subcellularLocation>
</comment>
<evidence type="ECO:0000313" key="11">
    <source>
        <dbReference type="EMBL" id="KAF7266201.1"/>
    </source>
</evidence>
<dbReference type="Pfam" id="PF02949">
    <property type="entry name" value="7tm_6"/>
    <property type="match status" value="1"/>
</dbReference>
<dbReference type="AlphaFoldDB" id="A0A834LZF9"/>
<dbReference type="Proteomes" id="UP000625711">
    <property type="component" value="Unassembled WGS sequence"/>
</dbReference>
<feature type="transmembrane region" description="Helical" evidence="10">
    <location>
        <begin position="296"/>
        <end position="317"/>
    </location>
</feature>
<dbReference type="EMBL" id="JAACXV010014559">
    <property type="protein sequence ID" value="KAF7266201.1"/>
    <property type="molecule type" value="Genomic_DNA"/>
</dbReference>
<proteinExistence type="inferred from homology"/>
<evidence type="ECO:0000256" key="3">
    <source>
        <dbReference type="ARBA" id="ARBA00022606"/>
    </source>
</evidence>
<evidence type="ECO:0000256" key="4">
    <source>
        <dbReference type="ARBA" id="ARBA00022692"/>
    </source>
</evidence>
<evidence type="ECO:0000256" key="9">
    <source>
        <dbReference type="ARBA" id="ARBA00023224"/>
    </source>
</evidence>
<evidence type="ECO:0000313" key="12">
    <source>
        <dbReference type="Proteomes" id="UP000625711"/>
    </source>
</evidence>
<name>A0A834LZF9_RHYFE</name>
<dbReference type="GO" id="GO:0004984">
    <property type="term" value="F:olfactory receptor activity"/>
    <property type="evidence" value="ECO:0007669"/>
    <property type="project" value="InterPro"/>
</dbReference>
<dbReference type="OrthoDB" id="6744089at2759"/>
<protein>
    <recommendedName>
        <fullName evidence="10">Odorant receptor</fullName>
    </recommendedName>
</protein>
<keyword evidence="3 10" id="KW-0716">Sensory transduction</keyword>
<dbReference type="GO" id="GO:0005886">
    <property type="term" value="C:plasma membrane"/>
    <property type="evidence" value="ECO:0007669"/>
    <property type="project" value="UniProtKB-SubCell"/>
</dbReference>
<evidence type="ECO:0000256" key="8">
    <source>
        <dbReference type="ARBA" id="ARBA00023170"/>
    </source>
</evidence>
<keyword evidence="7 10" id="KW-0472">Membrane</keyword>
<keyword evidence="6 10" id="KW-1133">Transmembrane helix</keyword>
<feature type="transmembrane region" description="Helical" evidence="10">
    <location>
        <begin position="70"/>
        <end position="90"/>
    </location>
</feature>
<accession>A0A834LZF9</accession>